<dbReference type="Pfam" id="PF13649">
    <property type="entry name" value="Methyltransf_25"/>
    <property type="match status" value="1"/>
</dbReference>
<keyword evidence="6" id="KW-1185">Reference proteome</keyword>
<organism evidence="5 6">
    <name type="scientific">Pseudoalteromonas ruthenica</name>
    <dbReference type="NCBI Taxonomy" id="151081"/>
    <lineage>
        <taxon>Bacteria</taxon>
        <taxon>Pseudomonadati</taxon>
        <taxon>Pseudomonadota</taxon>
        <taxon>Gammaproteobacteria</taxon>
        <taxon>Alteromonadales</taxon>
        <taxon>Pseudoalteromonadaceae</taxon>
        <taxon>Pseudoalteromonas</taxon>
    </lineage>
</organism>
<dbReference type="RefSeq" id="WP_008109690.1">
    <property type="nucleotide sequence ID" value="NZ_JXXY01000010.1"/>
</dbReference>
<dbReference type="GO" id="GO:0008168">
    <property type="term" value="F:methyltransferase activity"/>
    <property type="evidence" value="ECO:0007669"/>
    <property type="project" value="UniProtKB-KW"/>
</dbReference>
<dbReference type="PANTHER" id="PTHR43591">
    <property type="entry name" value="METHYLTRANSFERASE"/>
    <property type="match status" value="1"/>
</dbReference>
<gene>
    <name evidence="5" type="ORF">TW72_11890</name>
</gene>
<keyword evidence="2" id="KW-0808">Transferase</keyword>
<comment type="caution">
    <text evidence="5">The sequence shown here is derived from an EMBL/GenBank/DDBJ whole genome shotgun (WGS) entry which is preliminary data.</text>
</comment>
<name>A0A0F4PMC4_9GAMM</name>
<keyword evidence="5" id="KW-0830">Ubiquinone</keyword>
<dbReference type="Gene3D" id="3.40.50.150">
    <property type="entry name" value="Vaccinia Virus protein VP39"/>
    <property type="match status" value="1"/>
</dbReference>
<proteinExistence type="predicted"/>
<dbReference type="SUPFAM" id="SSF53335">
    <property type="entry name" value="S-adenosyl-L-methionine-dependent methyltransferases"/>
    <property type="match status" value="1"/>
</dbReference>
<evidence type="ECO:0000256" key="2">
    <source>
        <dbReference type="ARBA" id="ARBA00022679"/>
    </source>
</evidence>
<dbReference type="AlphaFoldDB" id="A0A0F4PMC4"/>
<keyword evidence="1" id="KW-0489">Methyltransferase</keyword>
<accession>A0A0F4PMC4</accession>
<keyword evidence="3" id="KW-0949">S-adenosyl-L-methionine</keyword>
<dbReference type="GO" id="GO:0032259">
    <property type="term" value="P:methylation"/>
    <property type="evidence" value="ECO:0007669"/>
    <property type="project" value="UniProtKB-KW"/>
</dbReference>
<evidence type="ECO:0000313" key="5">
    <source>
        <dbReference type="EMBL" id="KJY98433.1"/>
    </source>
</evidence>
<dbReference type="CDD" id="cd02440">
    <property type="entry name" value="AdoMet_MTases"/>
    <property type="match status" value="1"/>
</dbReference>
<evidence type="ECO:0000259" key="4">
    <source>
        <dbReference type="Pfam" id="PF13649"/>
    </source>
</evidence>
<dbReference type="InterPro" id="IPR041698">
    <property type="entry name" value="Methyltransf_25"/>
</dbReference>
<evidence type="ECO:0000256" key="3">
    <source>
        <dbReference type="ARBA" id="ARBA00022691"/>
    </source>
</evidence>
<dbReference type="InterPro" id="IPR023576">
    <property type="entry name" value="UbiE/COQ5_MeTrFase_CS"/>
</dbReference>
<dbReference type="InterPro" id="IPR029063">
    <property type="entry name" value="SAM-dependent_MTases_sf"/>
</dbReference>
<dbReference type="Proteomes" id="UP000033664">
    <property type="component" value="Unassembled WGS sequence"/>
</dbReference>
<dbReference type="PATRIC" id="fig|151081.8.peg.2204"/>
<evidence type="ECO:0000313" key="6">
    <source>
        <dbReference type="Proteomes" id="UP000033664"/>
    </source>
</evidence>
<sequence length="214" mass="23819">MKNNAYIPPLRFHWLTNFYDSLVAITTREAFFKKLIVDKVANVKGNNLLDVGCGTGTLTKLIAEKSPKYTVIGLDADQTALDISQKKVIGKDLNISFRQGFGQEMPFSDNSFDIVVSSLFFHHLSRSTKRATLTEIRRVLKPGGILLIADWGKPTSIFQRILFFVVQLLDGFETTKDNVDGVLPSLEVESGFTHVSDLNIVPTTLGTIRLIEAN</sequence>
<evidence type="ECO:0000256" key="1">
    <source>
        <dbReference type="ARBA" id="ARBA00022603"/>
    </source>
</evidence>
<dbReference type="EMBL" id="JXXZ01000010">
    <property type="protein sequence ID" value="KJY98433.1"/>
    <property type="molecule type" value="Genomic_DNA"/>
</dbReference>
<dbReference type="PROSITE" id="PS01184">
    <property type="entry name" value="UBIE_2"/>
    <property type="match status" value="1"/>
</dbReference>
<feature type="domain" description="Methyltransferase" evidence="4">
    <location>
        <begin position="49"/>
        <end position="144"/>
    </location>
</feature>
<dbReference type="GeneID" id="58229192"/>
<protein>
    <submittedName>
        <fullName evidence="5">Ubiquinone biosynthesis protein UbiE</fullName>
    </submittedName>
</protein>
<dbReference type="OrthoDB" id="5750352at2"/>
<reference evidence="5 6" key="1">
    <citation type="journal article" date="2015" name="BMC Genomics">
        <title>Genome mining reveals unlocked bioactive potential of marine Gram-negative bacteria.</title>
        <authorList>
            <person name="Machado H."/>
            <person name="Sonnenschein E.C."/>
            <person name="Melchiorsen J."/>
            <person name="Gram L."/>
        </authorList>
    </citation>
    <scope>NUCLEOTIDE SEQUENCE [LARGE SCALE GENOMIC DNA]</scope>
    <source>
        <strain evidence="5 6">S3137</strain>
    </source>
</reference>